<evidence type="ECO:0000256" key="2">
    <source>
        <dbReference type="ARBA" id="ARBA00004924"/>
    </source>
</evidence>
<dbReference type="SUPFAM" id="SSF51905">
    <property type="entry name" value="FAD/NAD(P)-binding domain"/>
    <property type="match status" value="1"/>
</dbReference>
<keyword evidence="13" id="KW-1185">Reference proteome</keyword>
<evidence type="ECO:0000256" key="8">
    <source>
        <dbReference type="ARBA" id="ARBA00023002"/>
    </source>
</evidence>
<dbReference type="PANTHER" id="PTHR42802">
    <property type="entry name" value="MONOOXYGENASE"/>
    <property type="match status" value="1"/>
</dbReference>
<evidence type="ECO:0000256" key="5">
    <source>
        <dbReference type="ARBA" id="ARBA00022630"/>
    </source>
</evidence>
<protein>
    <recommendedName>
        <fullName evidence="4">L-ornithine N(5)-monooxygenase [NAD(P)H]</fullName>
        <ecNumber evidence="4">1.14.13.196</ecNumber>
    </recommendedName>
</protein>
<evidence type="ECO:0000313" key="13">
    <source>
        <dbReference type="Proteomes" id="UP001215151"/>
    </source>
</evidence>
<comment type="caution">
    <text evidence="12">The sequence shown here is derived from an EMBL/GenBank/DDBJ whole genome shotgun (WGS) entry which is preliminary data.</text>
</comment>
<dbReference type="GO" id="GO:0006879">
    <property type="term" value="P:intracellular iron ion homeostasis"/>
    <property type="evidence" value="ECO:0007669"/>
    <property type="project" value="TreeGrafter"/>
</dbReference>
<dbReference type="PRINTS" id="PR00368">
    <property type="entry name" value="FADPNR"/>
</dbReference>
<name>A0AAD7U481_9APHY</name>
<sequence length="563" mass="61701">MSAPAHSTPLYDVIGLGFGPANVAIAGAIVEKWAGSQATPSSHAPLQQVLFIEKQPEFRWHPGMLLPNSRMQISFLKDLATLRSPQSPFTFLSYLHSQDRLLNFINRGSFTPTRKEYSDYLAWAAAAVQERGIQVRFGEEVIGLNRCDDGTVEVRSRNLETGEEFSRRSRNIIISPGGTPKLPPALAAVAPHPRVIHSAYYLSAVDKFFASIPQNGEPLRIAVIGAGQSSTEVLLDLHSRLNSMSVTGGRKHQLDMIFRRGSLKPSDDTPFSNEIFDPATTDMWFNLPSKRERQAVLREYNPTNYSVVNMRTIDSLYEVMYHQKLLDSIKARTGREEESDRTRITLSPYTSIYSAEVVPAAAAEESAAENIRLTLHNIHTRAVAAKTYDAVFCGTGYDRDAWMRLLASSNLADEFGIKSSSIELVPATEPDTEPTPEPTHTVEQRATLPPHQLFADVVGDDAGALSPVSSRSTEGFLTPPTPATPQSQHSKLAAENQASRVKISRTYRLLSPRTAAADASGKATSEPRVYLQGCTQATHGLSESLLSILGVRAGLVVDELCEA</sequence>
<evidence type="ECO:0000256" key="11">
    <source>
        <dbReference type="SAM" id="MobiDB-lite"/>
    </source>
</evidence>
<dbReference type="AlphaFoldDB" id="A0AAD7U481"/>
<evidence type="ECO:0000256" key="1">
    <source>
        <dbReference type="ARBA" id="ARBA00001974"/>
    </source>
</evidence>
<comment type="cofactor">
    <cofactor evidence="1">
        <name>FAD</name>
        <dbReference type="ChEBI" id="CHEBI:57692"/>
    </cofactor>
</comment>
<dbReference type="PANTHER" id="PTHR42802:SF1">
    <property type="entry name" value="L-ORNITHINE N(5)-MONOOXYGENASE"/>
    <property type="match status" value="1"/>
</dbReference>
<accession>A0AAD7U481</accession>
<evidence type="ECO:0000256" key="7">
    <source>
        <dbReference type="ARBA" id="ARBA00022857"/>
    </source>
</evidence>
<comment type="similarity">
    <text evidence="3">Belongs to the lysine N(6)-hydroxylase/L-ornithine N(5)-oxygenase family.</text>
</comment>
<dbReference type="EC" id="1.14.13.196" evidence="4"/>
<dbReference type="InterPro" id="IPR025700">
    <property type="entry name" value="Lys/Orn_oxygenase"/>
</dbReference>
<dbReference type="GO" id="GO:0016491">
    <property type="term" value="F:oxidoreductase activity"/>
    <property type="evidence" value="ECO:0007669"/>
    <property type="project" value="UniProtKB-KW"/>
</dbReference>
<organism evidence="12 13">
    <name type="scientific">Trametes cubensis</name>
    <dbReference type="NCBI Taxonomy" id="1111947"/>
    <lineage>
        <taxon>Eukaryota</taxon>
        <taxon>Fungi</taxon>
        <taxon>Dikarya</taxon>
        <taxon>Basidiomycota</taxon>
        <taxon>Agaricomycotina</taxon>
        <taxon>Agaricomycetes</taxon>
        <taxon>Polyporales</taxon>
        <taxon>Polyporaceae</taxon>
        <taxon>Trametes</taxon>
    </lineage>
</organism>
<keyword evidence="5" id="KW-0285">Flavoprotein</keyword>
<dbReference type="Proteomes" id="UP001215151">
    <property type="component" value="Unassembled WGS sequence"/>
</dbReference>
<comment type="pathway">
    <text evidence="2">Siderophore biosynthesis.</text>
</comment>
<evidence type="ECO:0000313" key="12">
    <source>
        <dbReference type="EMBL" id="KAJ8496147.1"/>
    </source>
</evidence>
<feature type="region of interest" description="Disordered" evidence="11">
    <location>
        <begin position="464"/>
        <end position="499"/>
    </location>
</feature>
<keyword evidence="8" id="KW-0560">Oxidoreductase</keyword>
<comment type="catalytic activity">
    <reaction evidence="9">
        <text>L-ornithine + NADPH + O2 = N(5)-hydroxy-L-ornithine + NADP(+) + H2O</text>
        <dbReference type="Rhea" id="RHEA:41508"/>
        <dbReference type="ChEBI" id="CHEBI:15377"/>
        <dbReference type="ChEBI" id="CHEBI:15379"/>
        <dbReference type="ChEBI" id="CHEBI:46911"/>
        <dbReference type="ChEBI" id="CHEBI:57783"/>
        <dbReference type="ChEBI" id="CHEBI:58349"/>
        <dbReference type="ChEBI" id="CHEBI:78275"/>
        <dbReference type="EC" id="1.14.13.196"/>
    </reaction>
</comment>
<comment type="catalytic activity">
    <reaction evidence="10">
        <text>L-ornithine + NADH + O2 = N(5)-hydroxy-L-ornithine + NAD(+) + H2O</text>
        <dbReference type="Rhea" id="RHEA:41512"/>
        <dbReference type="ChEBI" id="CHEBI:15377"/>
        <dbReference type="ChEBI" id="CHEBI:15379"/>
        <dbReference type="ChEBI" id="CHEBI:46911"/>
        <dbReference type="ChEBI" id="CHEBI:57540"/>
        <dbReference type="ChEBI" id="CHEBI:57945"/>
        <dbReference type="ChEBI" id="CHEBI:78275"/>
        <dbReference type="EC" id="1.14.13.196"/>
    </reaction>
</comment>
<keyword evidence="7" id="KW-0521">NADP</keyword>
<evidence type="ECO:0000256" key="6">
    <source>
        <dbReference type="ARBA" id="ARBA00022827"/>
    </source>
</evidence>
<proteinExistence type="inferred from homology"/>
<reference evidence="12" key="1">
    <citation type="submission" date="2022-11" db="EMBL/GenBank/DDBJ databases">
        <title>Genome Sequence of Cubamyces cubensis.</title>
        <authorList>
            <person name="Buettner E."/>
        </authorList>
    </citation>
    <scope>NUCLEOTIDE SEQUENCE</scope>
    <source>
        <strain evidence="12">MPL-01</strain>
    </source>
</reference>
<evidence type="ECO:0000256" key="4">
    <source>
        <dbReference type="ARBA" id="ARBA00012881"/>
    </source>
</evidence>
<evidence type="ECO:0000256" key="9">
    <source>
        <dbReference type="ARBA" id="ARBA00047598"/>
    </source>
</evidence>
<evidence type="ECO:0000256" key="10">
    <source>
        <dbReference type="ARBA" id="ARBA00049248"/>
    </source>
</evidence>
<dbReference type="InterPro" id="IPR036188">
    <property type="entry name" value="FAD/NAD-bd_sf"/>
</dbReference>
<evidence type="ECO:0000256" key="3">
    <source>
        <dbReference type="ARBA" id="ARBA00007588"/>
    </source>
</evidence>
<gene>
    <name evidence="12" type="ORF">ONZ51_g1282</name>
</gene>
<dbReference type="Gene3D" id="3.50.50.60">
    <property type="entry name" value="FAD/NAD(P)-binding domain"/>
    <property type="match status" value="1"/>
</dbReference>
<dbReference type="EMBL" id="JAPEVG010000017">
    <property type="protein sequence ID" value="KAJ8496147.1"/>
    <property type="molecule type" value="Genomic_DNA"/>
</dbReference>
<keyword evidence="6" id="KW-0274">FAD</keyword>
<dbReference type="Pfam" id="PF13434">
    <property type="entry name" value="Lys_Orn_oxgnase"/>
    <property type="match status" value="1"/>
</dbReference>